<dbReference type="OrthoDB" id="2020141at2"/>
<evidence type="ECO:0000313" key="3">
    <source>
        <dbReference type="Proteomes" id="UP000230551"/>
    </source>
</evidence>
<dbReference type="GO" id="GO:0005524">
    <property type="term" value="F:ATP binding"/>
    <property type="evidence" value="ECO:0007669"/>
    <property type="project" value="UniProtKB-KW"/>
</dbReference>
<dbReference type="PANTHER" id="PTHR34301:SF8">
    <property type="entry name" value="ATPASE DOMAIN-CONTAINING PROTEIN"/>
    <property type="match status" value="1"/>
</dbReference>
<dbReference type="Proteomes" id="UP000230551">
    <property type="component" value="Unassembled WGS sequence"/>
</dbReference>
<dbReference type="Gene3D" id="3.40.50.300">
    <property type="entry name" value="P-loop containing nucleotide triphosphate hydrolases"/>
    <property type="match status" value="1"/>
</dbReference>
<dbReference type="SUPFAM" id="SSF52540">
    <property type="entry name" value="P-loop containing nucleoside triphosphate hydrolases"/>
    <property type="match status" value="1"/>
</dbReference>
<gene>
    <name evidence="2" type="ORF">CQY22_013980</name>
</gene>
<protein>
    <submittedName>
        <fullName evidence="2">ATP-binding protein</fullName>
    </submittedName>
</protein>
<keyword evidence="3" id="KW-1185">Reference proteome</keyword>
<dbReference type="InterPro" id="IPR027417">
    <property type="entry name" value="P-loop_NTPase"/>
</dbReference>
<evidence type="ECO:0000313" key="2">
    <source>
        <dbReference type="EMBL" id="PIB74204.1"/>
    </source>
</evidence>
<accession>A0A2G5P8I4</accession>
<evidence type="ECO:0000259" key="1">
    <source>
        <dbReference type="Pfam" id="PF13191"/>
    </source>
</evidence>
<keyword evidence="2" id="KW-0547">Nucleotide-binding</keyword>
<dbReference type="STRING" id="85968.GCA_900073015_00628"/>
<dbReference type="PANTHER" id="PTHR34301">
    <property type="entry name" value="DNA-BINDING PROTEIN-RELATED"/>
    <property type="match status" value="1"/>
</dbReference>
<organism evidence="2 3">
    <name type="scientific">Mycolicibacterium brumae</name>
    <dbReference type="NCBI Taxonomy" id="85968"/>
    <lineage>
        <taxon>Bacteria</taxon>
        <taxon>Bacillati</taxon>
        <taxon>Actinomycetota</taxon>
        <taxon>Actinomycetes</taxon>
        <taxon>Mycobacteriales</taxon>
        <taxon>Mycobacteriaceae</taxon>
        <taxon>Mycolicibacterium</taxon>
    </lineage>
</organism>
<reference evidence="2 3" key="1">
    <citation type="journal article" date="2017" name="Infect. Genet. Evol.">
        <title>The new phylogeny of the genus Mycobacterium: The old and the news.</title>
        <authorList>
            <person name="Tortoli E."/>
            <person name="Fedrizzi T."/>
            <person name="Meehan C.J."/>
            <person name="Trovato A."/>
            <person name="Grottola A."/>
            <person name="Giacobazzi E."/>
            <person name="Serpini G.F."/>
            <person name="Tagliazucchi S."/>
            <person name="Fabio A."/>
            <person name="Bettua C."/>
            <person name="Bertorelli R."/>
            <person name="Frascaro F."/>
            <person name="De Sanctis V."/>
            <person name="Pecorari M."/>
            <person name="Jousson O."/>
            <person name="Segata N."/>
            <person name="Cirillo D.M."/>
        </authorList>
    </citation>
    <scope>NUCLEOTIDE SEQUENCE [LARGE SCALE GENOMIC DNA]</scope>
    <source>
        <strain evidence="2 3">CIP1034565</strain>
    </source>
</reference>
<dbReference type="RefSeq" id="WP_090585849.1">
    <property type="nucleotide sequence ID" value="NZ_CP104302.1"/>
</dbReference>
<proteinExistence type="predicted"/>
<feature type="domain" description="Orc1-like AAA ATPase" evidence="1">
    <location>
        <begin position="17"/>
        <end position="186"/>
    </location>
</feature>
<dbReference type="InterPro" id="IPR041664">
    <property type="entry name" value="AAA_16"/>
</dbReference>
<dbReference type="AlphaFoldDB" id="A0A2G5P8I4"/>
<dbReference type="Pfam" id="PF13191">
    <property type="entry name" value="AAA_16"/>
    <property type="match status" value="1"/>
</dbReference>
<comment type="caution">
    <text evidence="2">The sequence shown here is derived from an EMBL/GenBank/DDBJ whole genome shotgun (WGS) entry which is preliminary data.</text>
</comment>
<dbReference type="EMBL" id="PDCN02000019">
    <property type="protein sequence ID" value="PIB74204.1"/>
    <property type="molecule type" value="Genomic_DNA"/>
</dbReference>
<keyword evidence="2" id="KW-0067">ATP-binding</keyword>
<sequence length="387" mass="41127">MVQQRSPYTPGSLAHHLPGRDAQLERVNVHLTNLSLYRQLDGRVHVFVGPRGVGKTSLLRAVQSDADRRTFTTAWVTGGDTASLAVELANEFERISKKWTKTTRQALIATLKTVRITFGGASVQLAGSAERAANPGAARLLQQAMVTAGRGAVEAGAAGLVVFVDELQSADPVGIRALAYAWQHMQAEADDLPAAVFAAGLGHTQDVVAKAVSFGERFEYGQLTNLDERAARAALADPALAVGVAWEPAALDLVLAETKGYPQFIQEFGDKMWEAAGYPGPGGVLATAHIPAAMTQFTVARNAMFRSRWTAATPAEQKLLIAMAALGEGDIRRKEVADAMGVGTAAIGMARQSLMDKGLIEAAARGRMRFTAPGFGGFIREFVDTAD</sequence>
<name>A0A2G5P8I4_9MYCO</name>